<proteinExistence type="predicted"/>
<evidence type="ECO:0000313" key="3">
    <source>
        <dbReference type="Proteomes" id="UP000293764"/>
    </source>
</evidence>
<organism evidence="2 3">
    <name type="scientific">Pengzhenrongella frigida</name>
    <dbReference type="NCBI Taxonomy" id="1259133"/>
    <lineage>
        <taxon>Bacteria</taxon>
        <taxon>Bacillati</taxon>
        <taxon>Actinomycetota</taxon>
        <taxon>Actinomycetes</taxon>
        <taxon>Micrococcales</taxon>
        <taxon>Pengzhenrongella</taxon>
    </lineage>
</organism>
<evidence type="ECO:0008006" key="4">
    <source>
        <dbReference type="Google" id="ProtNLM"/>
    </source>
</evidence>
<dbReference type="RefSeq" id="WP_130102828.1">
    <property type="nucleotide sequence ID" value="NZ_SDWW01000025.1"/>
</dbReference>
<keyword evidence="1" id="KW-1133">Transmembrane helix</keyword>
<gene>
    <name evidence="2" type="ORF">EUA98_11520</name>
</gene>
<keyword evidence="1" id="KW-0472">Membrane</keyword>
<feature type="transmembrane region" description="Helical" evidence="1">
    <location>
        <begin position="104"/>
        <end position="124"/>
    </location>
</feature>
<feature type="transmembrane region" description="Helical" evidence="1">
    <location>
        <begin position="66"/>
        <end position="84"/>
    </location>
</feature>
<dbReference type="OrthoDB" id="5244233at2"/>
<dbReference type="Proteomes" id="UP000293764">
    <property type="component" value="Unassembled WGS sequence"/>
</dbReference>
<comment type="caution">
    <text evidence="2">The sequence shown here is derived from an EMBL/GenBank/DDBJ whole genome shotgun (WGS) entry which is preliminary data.</text>
</comment>
<keyword evidence="1" id="KW-0812">Transmembrane</keyword>
<evidence type="ECO:0000256" key="1">
    <source>
        <dbReference type="SAM" id="Phobius"/>
    </source>
</evidence>
<keyword evidence="3" id="KW-1185">Reference proteome</keyword>
<reference evidence="2 3" key="1">
    <citation type="submission" date="2019-01" db="EMBL/GenBank/DDBJ databases">
        <title>Novel species of Cellulomonas.</title>
        <authorList>
            <person name="Liu Q."/>
            <person name="Xin Y.-H."/>
        </authorList>
    </citation>
    <scope>NUCLEOTIDE SEQUENCE [LARGE SCALE GENOMIC DNA]</scope>
    <source>
        <strain evidence="2 3">HLT2-17</strain>
    </source>
</reference>
<dbReference type="EMBL" id="SDWW01000025">
    <property type="protein sequence ID" value="RYV50887.1"/>
    <property type="molecule type" value="Genomic_DNA"/>
</dbReference>
<accession>A0A4Q5N2R4</accession>
<dbReference type="AlphaFoldDB" id="A0A4Q5N2R4"/>
<protein>
    <recommendedName>
        <fullName evidence="4">DUF2510 domain-containing protein</fullName>
    </recommendedName>
</protein>
<name>A0A4Q5N2R4_9MICO</name>
<sequence>MTSAPGPALDPDETGPQHWWQGERWSRALTAVGSQLRPPAEEPLADAIPAATGAGFPFTRPWRRDWVFWWAMTLTAVLLVGFAVDVTNRYAGFNLSAWLIDSAIGLPLVFVVLVLPVAVIRALVRAQRTRSANRRAGL</sequence>
<evidence type="ECO:0000313" key="2">
    <source>
        <dbReference type="EMBL" id="RYV50887.1"/>
    </source>
</evidence>